<dbReference type="AlphaFoldDB" id="A0A6B0TDR8"/>
<evidence type="ECO:0000259" key="1">
    <source>
        <dbReference type="Pfam" id="PF25956"/>
    </source>
</evidence>
<dbReference type="EMBL" id="WUUT01000002">
    <property type="protein sequence ID" value="MXR51339.1"/>
    <property type="molecule type" value="Genomic_DNA"/>
</dbReference>
<evidence type="ECO:0000313" key="3">
    <source>
        <dbReference type="Proteomes" id="UP000466535"/>
    </source>
</evidence>
<protein>
    <recommendedName>
        <fullName evidence="1">DUF7993 domain-containing protein</fullName>
    </recommendedName>
</protein>
<sequence length="116" mass="12288">MVEDAITDGKRIAQLLASELTGLETGPFDRVTVTDADAEAMPSDSGTLAYRISVAGSDLAAVTLYPEYVQLEFDVEPTVPESAGELLTEDPTVLTVTSGAEVKRAVDLLRATAEQE</sequence>
<dbReference type="RefSeq" id="WP_159763473.1">
    <property type="nucleotide sequence ID" value="NZ_WUUT01000002.1"/>
</dbReference>
<name>A0A6B0TDR8_9EURY</name>
<proteinExistence type="predicted"/>
<gene>
    <name evidence="2" type="ORF">GRX03_06930</name>
</gene>
<feature type="domain" description="DUF7993" evidence="1">
    <location>
        <begin position="1"/>
        <end position="113"/>
    </location>
</feature>
<accession>A0A6B0TDR8</accession>
<comment type="caution">
    <text evidence="2">The sequence shown here is derived from an EMBL/GenBank/DDBJ whole genome shotgun (WGS) entry which is preliminary data.</text>
</comment>
<evidence type="ECO:0000313" key="2">
    <source>
        <dbReference type="EMBL" id="MXR51339.1"/>
    </source>
</evidence>
<dbReference type="OrthoDB" id="242585at2157"/>
<dbReference type="Proteomes" id="UP000466535">
    <property type="component" value="Unassembled WGS sequence"/>
</dbReference>
<organism evidence="2 3">
    <name type="scientific">Halovenus carboxidivorans</name>
    <dbReference type="NCBI Taxonomy" id="2692199"/>
    <lineage>
        <taxon>Archaea</taxon>
        <taxon>Methanobacteriati</taxon>
        <taxon>Methanobacteriota</taxon>
        <taxon>Stenosarchaea group</taxon>
        <taxon>Halobacteria</taxon>
        <taxon>Halobacteriales</taxon>
        <taxon>Haloarculaceae</taxon>
        <taxon>Halovenus</taxon>
    </lineage>
</organism>
<reference evidence="2 3" key="1">
    <citation type="submission" date="2019-12" db="EMBL/GenBank/DDBJ databases">
        <title>Isolation and characterization of three novel carbon monoxide-oxidizing members of Halobacteria from salione crusts and soils.</title>
        <authorList>
            <person name="Myers M.R."/>
            <person name="King G.M."/>
        </authorList>
    </citation>
    <scope>NUCLEOTIDE SEQUENCE [LARGE SCALE GENOMIC DNA]</scope>
    <source>
        <strain evidence="2 3">WSH3</strain>
    </source>
</reference>
<dbReference type="InterPro" id="IPR058306">
    <property type="entry name" value="DUF7993"/>
</dbReference>
<keyword evidence="3" id="KW-1185">Reference proteome</keyword>
<dbReference type="Pfam" id="PF25956">
    <property type="entry name" value="DUF7993"/>
    <property type="match status" value="1"/>
</dbReference>